<dbReference type="Proteomes" id="UP001230504">
    <property type="component" value="Unassembled WGS sequence"/>
</dbReference>
<protein>
    <submittedName>
        <fullName evidence="2">Uncharacterized protein</fullName>
    </submittedName>
</protein>
<dbReference type="AlphaFoldDB" id="A0AAD8PLS9"/>
<reference evidence="2" key="1">
    <citation type="submission" date="2021-06" db="EMBL/GenBank/DDBJ databases">
        <title>Comparative genomics, transcriptomics and evolutionary studies reveal genomic signatures of adaptation to plant cell wall in hemibiotrophic fungi.</title>
        <authorList>
            <consortium name="DOE Joint Genome Institute"/>
            <person name="Baroncelli R."/>
            <person name="Diaz J.F."/>
            <person name="Benocci T."/>
            <person name="Peng M."/>
            <person name="Battaglia E."/>
            <person name="Haridas S."/>
            <person name="Andreopoulos W."/>
            <person name="Labutti K."/>
            <person name="Pangilinan J."/>
            <person name="Floch G.L."/>
            <person name="Makela M.R."/>
            <person name="Henrissat B."/>
            <person name="Grigoriev I.V."/>
            <person name="Crouch J.A."/>
            <person name="De Vries R.P."/>
            <person name="Sukno S.A."/>
            <person name="Thon M.R."/>
        </authorList>
    </citation>
    <scope>NUCLEOTIDE SEQUENCE</scope>
    <source>
        <strain evidence="2">CBS 125086</strain>
    </source>
</reference>
<gene>
    <name evidence="2" type="ORF">LY79DRAFT_678338</name>
</gene>
<sequence>MPPVVRDPAADEPDELGLEGAALERVLAPLPRRRRPAQPYQSVEETIAAVSNGAADSTATRLQRGANLFTPAQRAAIVRETRRLTERMIQRFAERNAANAADPNSSSSSSSISSNSSSSAATSSAGEVRGGGRGGRGRDADVDVAGYDFQRSCPFFYQASFYSGFSLL</sequence>
<dbReference type="EMBL" id="JAHLJV010000113">
    <property type="protein sequence ID" value="KAK1570086.1"/>
    <property type="molecule type" value="Genomic_DNA"/>
</dbReference>
<feature type="region of interest" description="Disordered" evidence="1">
    <location>
        <begin position="94"/>
        <end position="137"/>
    </location>
</feature>
<name>A0AAD8PLS9_9PEZI</name>
<dbReference type="GeneID" id="85448737"/>
<proteinExistence type="predicted"/>
<feature type="compositionally biased region" description="Low complexity" evidence="1">
    <location>
        <begin position="96"/>
        <end position="127"/>
    </location>
</feature>
<evidence type="ECO:0000256" key="1">
    <source>
        <dbReference type="SAM" id="MobiDB-lite"/>
    </source>
</evidence>
<evidence type="ECO:0000313" key="2">
    <source>
        <dbReference type="EMBL" id="KAK1570086.1"/>
    </source>
</evidence>
<keyword evidence="3" id="KW-1185">Reference proteome</keyword>
<organism evidence="2 3">
    <name type="scientific">Colletotrichum navitas</name>
    <dbReference type="NCBI Taxonomy" id="681940"/>
    <lineage>
        <taxon>Eukaryota</taxon>
        <taxon>Fungi</taxon>
        <taxon>Dikarya</taxon>
        <taxon>Ascomycota</taxon>
        <taxon>Pezizomycotina</taxon>
        <taxon>Sordariomycetes</taxon>
        <taxon>Hypocreomycetidae</taxon>
        <taxon>Glomerellales</taxon>
        <taxon>Glomerellaceae</taxon>
        <taxon>Colletotrichum</taxon>
        <taxon>Colletotrichum graminicola species complex</taxon>
    </lineage>
</organism>
<accession>A0AAD8PLS9</accession>
<evidence type="ECO:0000313" key="3">
    <source>
        <dbReference type="Proteomes" id="UP001230504"/>
    </source>
</evidence>
<comment type="caution">
    <text evidence="2">The sequence shown here is derived from an EMBL/GenBank/DDBJ whole genome shotgun (WGS) entry which is preliminary data.</text>
</comment>
<dbReference type="RefSeq" id="XP_060408253.1">
    <property type="nucleotide sequence ID" value="XM_060564497.1"/>
</dbReference>